<dbReference type="PANTHER" id="PTHR15629">
    <property type="entry name" value="SH3YL1 PROTEIN"/>
    <property type="match status" value="1"/>
</dbReference>
<name>A0A7J8QP76_GOSRA</name>
<evidence type="ECO:0000313" key="7">
    <source>
        <dbReference type="Proteomes" id="UP000593578"/>
    </source>
</evidence>
<dbReference type="EMBL" id="JABEZZ010000013">
    <property type="protein sequence ID" value="MBA0603359.1"/>
    <property type="molecule type" value="Genomic_DNA"/>
</dbReference>
<dbReference type="InterPro" id="IPR013083">
    <property type="entry name" value="Znf_RING/FYVE/PHD"/>
</dbReference>
<dbReference type="AlphaFoldDB" id="A0A7J8QP76"/>
<proteinExistence type="predicted"/>
<feature type="domain" description="FYVE zinc finger" evidence="5">
    <location>
        <begin position="171"/>
        <end position="205"/>
    </location>
</feature>
<comment type="caution">
    <text evidence="6">The sequence shown here is derived from an EMBL/GenBank/DDBJ whole genome shotgun (WGS) entry which is preliminary data.</text>
</comment>
<keyword evidence="1" id="KW-0479">Metal-binding</keyword>
<evidence type="ECO:0000256" key="1">
    <source>
        <dbReference type="ARBA" id="ARBA00022723"/>
    </source>
</evidence>
<evidence type="ECO:0000256" key="2">
    <source>
        <dbReference type="ARBA" id="ARBA00022771"/>
    </source>
</evidence>
<evidence type="ECO:0000313" key="6">
    <source>
        <dbReference type="EMBL" id="MBA0603359.1"/>
    </source>
</evidence>
<protein>
    <recommendedName>
        <fullName evidence="5">FYVE zinc finger domain-containing protein</fullName>
    </recommendedName>
</protein>
<dbReference type="InterPro" id="IPR051702">
    <property type="entry name" value="SH3_domain_YSC84-like"/>
</dbReference>
<evidence type="ECO:0000256" key="4">
    <source>
        <dbReference type="SAM" id="MobiDB-lite"/>
    </source>
</evidence>
<reference evidence="6 7" key="1">
    <citation type="journal article" date="2019" name="Genome Biol. Evol.">
        <title>Insights into the evolution of the New World diploid cottons (Gossypium, subgenus Houzingenia) based on genome sequencing.</title>
        <authorList>
            <person name="Grover C.E."/>
            <person name="Arick M.A. 2nd"/>
            <person name="Thrash A."/>
            <person name="Conover J.L."/>
            <person name="Sanders W.S."/>
            <person name="Peterson D.G."/>
            <person name="Frelichowski J.E."/>
            <person name="Scheffler J.A."/>
            <person name="Scheffler B.E."/>
            <person name="Wendel J.F."/>
        </authorList>
    </citation>
    <scope>NUCLEOTIDE SEQUENCE [LARGE SCALE GENOMIC DNA]</scope>
    <source>
        <strain evidence="6">8</strain>
        <tissue evidence="6">Leaf</tissue>
    </source>
</reference>
<dbReference type="GO" id="GO:0008270">
    <property type="term" value="F:zinc ion binding"/>
    <property type="evidence" value="ECO:0007669"/>
    <property type="project" value="UniProtKB-KW"/>
</dbReference>
<feature type="region of interest" description="Disordered" evidence="4">
    <location>
        <begin position="1"/>
        <end position="29"/>
    </location>
</feature>
<sequence length="205" mass="22405">MARFEGRVSYSSLSEVEKENNNNNAYQFDDDYIDSDWTVPEDKSIVSLGSKSIKKGNPYEFPADSDEFIDGGYDSSEDVRVSMPNGLEPEVNLKNVLSGLIAIVTGTNKGSPSVSVNQQCQSSNVSFLGSGNNGDTCLQSSVYIPSAPPLMEPRGINYNAYKEVLEAEPPEWLPDSSTTVCMQCSSLFTAITRGRHHCRFCGGIF</sequence>
<organism evidence="6 7">
    <name type="scientific">Gossypium raimondii</name>
    <name type="common">Peruvian cotton</name>
    <name type="synonym">Gossypium klotzschianum subsp. raimondii</name>
    <dbReference type="NCBI Taxonomy" id="29730"/>
    <lineage>
        <taxon>Eukaryota</taxon>
        <taxon>Viridiplantae</taxon>
        <taxon>Streptophyta</taxon>
        <taxon>Embryophyta</taxon>
        <taxon>Tracheophyta</taxon>
        <taxon>Spermatophyta</taxon>
        <taxon>Magnoliopsida</taxon>
        <taxon>eudicotyledons</taxon>
        <taxon>Gunneridae</taxon>
        <taxon>Pentapetalae</taxon>
        <taxon>rosids</taxon>
        <taxon>malvids</taxon>
        <taxon>Malvales</taxon>
        <taxon>Malvaceae</taxon>
        <taxon>Malvoideae</taxon>
        <taxon>Gossypium</taxon>
    </lineage>
</organism>
<dbReference type="Gene3D" id="3.30.40.10">
    <property type="entry name" value="Zinc/RING finger domain, C3HC4 (zinc finger)"/>
    <property type="match status" value="1"/>
</dbReference>
<gene>
    <name evidence="6" type="ORF">Gorai_003508</name>
</gene>
<keyword evidence="3" id="KW-0862">Zinc</keyword>
<dbReference type="SUPFAM" id="SSF57903">
    <property type="entry name" value="FYVE/PHD zinc finger"/>
    <property type="match status" value="1"/>
</dbReference>
<dbReference type="InterPro" id="IPR011011">
    <property type="entry name" value="Znf_FYVE_PHD"/>
</dbReference>
<feature type="non-terminal residue" evidence="6">
    <location>
        <position position="205"/>
    </location>
</feature>
<dbReference type="GO" id="GO:0035091">
    <property type="term" value="F:phosphatidylinositol binding"/>
    <property type="evidence" value="ECO:0007669"/>
    <property type="project" value="TreeGrafter"/>
</dbReference>
<dbReference type="Proteomes" id="UP000593578">
    <property type="component" value="Unassembled WGS sequence"/>
</dbReference>
<evidence type="ECO:0000256" key="3">
    <source>
        <dbReference type="ARBA" id="ARBA00022833"/>
    </source>
</evidence>
<dbReference type="PANTHER" id="PTHR15629:SF2">
    <property type="entry name" value="SH3 DOMAIN-CONTAINING YSC84-LIKE PROTEIN 1"/>
    <property type="match status" value="1"/>
</dbReference>
<evidence type="ECO:0000259" key="5">
    <source>
        <dbReference type="Pfam" id="PF01363"/>
    </source>
</evidence>
<dbReference type="Pfam" id="PF01363">
    <property type="entry name" value="FYVE"/>
    <property type="match status" value="1"/>
</dbReference>
<keyword evidence="2" id="KW-0863">Zinc-finger</keyword>
<dbReference type="InterPro" id="IPR000306">
    <property type="entry name" value="Znf_FYVE"/>
</dbReference>
<accession>A0A7J8QP76</accession>